<keyword evidence="5" id="KW-1185">Reference proteome</keyword>
<keyword evidence="1" id="KW-0677">Repeat</keyword>
<dbReference type="FunFam" id="1.10.10.10:FF:000322">
    <property type="entry name" value="Probable disease resistance protein At1g63360"/>
    <property type="match status" value="1"/>
</dbReference>
<dbReference type="PRINTS" id="PR00364">
    <property type="entry name" value="DISEASERSIST"/>
</dbReference>
<dbReference type="InterPro" id="IPR027417">
    <property type="entry name" value="P-loop_NTPase"/>
</dbReference>
<gene>
    <name evidence="4" type="ORF">QJS04_geneDACA007965</name>
</gene>
<dbReference type="GO" id="GO:0009626">
    <property type="term" value="P:plant-type hypersensitive response"/>
    <property type="evidence" value="ECO:0007669"/>
    <property type="project" value="UniProtKB-ARBA"/>
</dbReference>
<dbReference type="InterPro" id="IPR058922">
    <property type="entry name" value="WHD_DRP"/>
</dbReference>
<dbReference type="Proteomes" id="UP001179952">
    <property type="component" value="Unassembled WGS sequence"/>
</dbReference>
<sequence>MEIVRKCKGLPLAIKVIGGVLNRRRINEWEWRTVLSDFLRLSEDGTSEIMSVLRLSYMDLPSYLKPCFLFCSLFPEHYEIRQHDVIQMWLAEGLVKEQEGDARQMEDLAELYYDELVMRSLLQNRMLNMCKMHDLVRDLAISMTRGEHIIGPDRQQGGSMKARRLSILRVEELKQIPERVKNQKYSSLRSLLVFQSPYMEVIPPGLSDKLKCLRVMDLSKTWFKHLPDSIGELVHLRYLDLSGSNMVELRNSIYKLYSFWALKSLRFPKAFHSCRS</sequence>
<dbReference type="SUPFAM" id="SSF52540">
    <property type="entry name" value="P-loop containing nucleoside triphosphate hydrolases"/>
    <property type="match status" value="1"/>
</dbReference>
<reference evidence="4" key="1">
    <citation type="journal article" date="2023" name="Nat. Commun.">
        <title>Diploid and tetraploid genomes of Acorus and the evolution of monocots.</title>
        <authorList>
            <person name="Ma L."/>
            <person name="Liu K.W."/>
            <person name="Li Z."/>
            <person name="Hsiao Y.Y."/>
            <person name="Qi Y."/>
            <person name="Fu T."/>
            <person name="Tang G.D."/>
            <person name="Zhang D."/>
            <person name="Sun W.H."/>
            <person name="Liu D.K."/>
            <person name="Li Y."/>
            <person name="Chen G.Z."/>
            <person name="Liu X.D."/>
            <person name="Liao X.Y."/>
            <person name="Jiang Y.T."/>
            <person name="Yu X."/>
            <person name="Hao Y."/>
            <person name="Huang J."/>
            <person name="Zhao X.W."/>
            <person name="Ke S."/>
            <person name="Chen Y.Y."/>
            <person name="Wu W.L."/>
            <person name="Hsu J.L."/>
            <person name="Lin Y.F."/>
            <person name="Huang M.D."/>
            <person name="Li C.Y."/>
            <person name="Huang L."/>
            <person name="Wang Z.W."/>
            <person name="Zhao X."/>
            <person name="Zhong W.Y."/>
            <person name="Peng D.H."/>
            <person name="Ahmad S."/>
            <person name="Lan S."/>
            <person name="Zhang J.S."/>
            <person name="Tsai W.C."/>
            <person name="Van de Peer Y."/>
            <person name="Liu Z.J."/>
        </authorList>
    </citation>
    <scope>NUCLEOTIDE SEQUENCE</scope>
    <source>
        <strain evidence="4">SCP</strain>
    </source>
</reference>
<dbReference type="Pfam" id="PF23559">
    <property type="entry name" value="WHD_DRP"/>
    <property type="match status" value="1"/>
</dbReference>
<accession>A0AAV9B9I1</accession>
<evidence type="ECO:0000259" key="3">
    <source>
        <dbReference type="Pfam" id="PF23559"/>
    </source>
</evidence>
<dbReference type="SUPFAM" id="SSF52058">
    <property type="entry name" value="L domain-like"/>
    <property type="match status" value="1"/>
</dbReference>
<dbReference type="GO" id="GO:0002758">
    <property type="term" value="P:innate immune response-activating signaling pathway"/>
    <property type="evidence" value="ECO:0007669"/>
    <property type="project" value="UniProtKB-ARBA"/>
</dbReference>
<dbReference type="Gene3D" id="1.10.8.430">
    <property type="entry name" value="Helical domain of apoptotic protease-activating factors"/>
    <property type="match status" value="1"/>
</dbReference>
<evidence type="ECO:0000256" key="2">
    <source>
        <dbReference type="ARBA" id="ARBA00022821"/>
    </source>
</evidence>
<dbReference type="PANTHER" id="PTHR23155">
    <property type="entry name" value="DISEASE RESISTANCE PROTEIN RP"/>
    <property type="match status" value="1"/>
</dbReference>
<dbReference type="Gene3D" id="1.10.10.10">
    <property type="entry name" value="Winged helix-like DNA-binding domain superfamily/Winged helix DNA-binding domain"/>
    <property type="match status" value="1"/>
</dbReference>
<dbReference type="InterPro" id="IPR036388">
    <property type="entry name" value="WH-like_DNA-bd_sf"/>
</dbReference>
<dbReference type="EMBL" id="JAUJYN010000004">
    <property type="protein sequence ID" value="KAK1272752.1"/>
    <property type="molecule type" value="Genomic_DNA"/>
</dbReference>
<feature type="domain" description="Disease resistance protein winged helix" evidence="3">
    <location>
        <begin position="73"/>
        <end position="140"/>
    </location>
</feature>
<evidence type="ECO:0000256" key="1">
    <source>
        <dbReference type="ARBA" id="ARBA00022737"/>
    </source>
</evidence>
<proteinExistence type="predicted"/>
<dbReference type="Gene3D" id="3.80.10.10">
    <property type="entry name" value="Ribonuclease Inhibitor"/>
    <property type="match status" value="1"/>
</dbReference>
<organism evidence="4 5">
    <name type="scientific">Acorus gramineus</name>
    <name type="common">Dwarf sweet flag</name>
    <dbReference type="NCBI Taxonomy" id="55184"/>
    <lineage>
        <taxon>Eukaryota</taxon>
        <taxon>Viridiplantae</taxon>
        <taxon>Streptophyta</taxon>
        <taxon>Embryophyta</taxon>
        <taxon>Tracheophyta</taxon>
        <taxon>Spermatophyta</taxon>
        <taxon>Magnoliopsida</taxon>
        <taxon>Liliopsida</taxon>
        <taxon>Acoraceae</taxon>
        <taxon>Acorus</taxon>
    </lineage>
</organism>
<dbReference type="InterPro" id="IPR044974">
    <property type="entry name" value="Disease_R_plants"/>
</dbReference>
<dbReference type="InterPro" id="IPR042197">
    <property type="entry name" value="Apaf_helical"/>
</dbReference>
<dbReference type="InterPro" id="IPR032675">
    <property type="entry name" value="LRR_dom_sf"/>
</dbReference>
<dbReference type="PANTHER" id="PTHR23155:SF1205">
    <property type="entry name" value="DISEASE RESISTANCE PROTEIN RPM1"/>
    <property type="match status" value="1"/>
</dbReference>
<reference evidence="4" key="2">
    <citation type="submission" date="2023-06" db="EMBL/GenBank/DDBJ databases">
        <authorList>
            <person name="Ma L."/>
            <person name="Liu K.-W."/>
            <person name="Li Z."/>
            <person name="Hsiao Y.-Y."/>
            <person name="Qi Y."/>
            <person name="Fu T."/>
            <person name="Tang G."/>
            <person name="Zhang D."/>
            <person name="Sun W.-H."/>
            <person name="Liu D.-K."/>
            <person name="Li Y."/>
            <person name="Chen G.-Z."/>
            <person name="Liu X.-D."/>
            <person name="Liao X.-Y."/>
            <person name="Jiang Y.-T."/>
            <person name="Yu X."/>
            <person name="Hao Y."/>
            <person name="Huang J."/>
            <person name="Zhao X.-W."/>
            <person name="Ke S."/>
            <person name="Chen Y.-Y."/>
            <person name="Wu W.-L."/>
            <person name="Hsu J.-L."/>
            <person name="Lin Y.-F."/>
            <person name="Huang M.-D."/>
            <person name="Li C.-Y."/>
            <person name="Huang L."/>
            <person name="Wang Z.-W."/>
            <person name="Zhao X."/>
            <person name="Zhong W.-Y."/>
            <person name="Peng D.-H."/>
            <person name="Ahmad S."/>
            <person name="Lan S."/>
            <person name="Zhang J.-S."/>
            <person name="Tsai W.-C."/>
            <person name="Van De Peer Y."/>
            <person name="Liu Z.-J."/>
        </authorList>
    </citation>
    <scope>NUCLEOTIDE SEQUENCE</scope>
    <source>
        <strain evidence="4">SCP</strain>
        <tissue evidence="4">Leaves</tissue>
    </source>
</reference>
<evidence type="ECO:0000313" key="5">
    <source>
        <dbReference type="Proteomes" id="UP001179952"/>
    </source>
</evidence>
<keyword evidence="2" id="KW-0611">Plant defense</keyword>
<name>A0AAV9B9I1_ACOGR</name>
<dbReference type="GO" id="GO:0042742">
    <property type="term" value="P:defense response to bacterium"/>
    <property type="evidence" value="ECO:0007669"/>
    <property type="project" value="UniProtKB-ARBA"/>
</dbReference>
<dbReference type="AlphaFoldDB" id="A0AAV9B9I1"/>
<evidence type="ECO:0000313" key="4">
    <source>
        <dbReference type="EMBL" id="KAK1272752.1"/>
    </source>
</evidence>
<protein>
    <submittedName>
        <fullName evidence="4">Disease resistance RPP13-like protein 3</fullName>
    </submittedName>
</protein>
<comment type="caution">
    <text evidence="4">The sequence shown here is derived from an EMBL/GenBank/DDBJ whole genome shotgun (WGS) entry which is preliminary data.</text>
</comment>
<dbReference type="GO" id="GO:0043531">
    <property type="term" value="F:ADP binding"/>
    <property type="evidence" value="ECO:0007669"/>
    <property type="project" value="InterPro"/>
</dbReference>